<dbReference type="PANTHER" id="PTHR23183">
    <property type="entry name" value="NOP14"/>
    <property type="match status" value="1"/>
</dbReference>
<feature type="region of interest" description="Disordered" evidence="7">
    <location>
        <begin position="1"/>
        <end position="53"/>
    </location>
</feature>
<reference evidence="8 9" key="1">
    <citation type="submission" date="2018-08" db="EMBL/GenBank/DDBJ databases">
        <title>Genome and evolution of the arbuscular mycorrhizal fungus Diversispora epigaea (formerly Glomus versiforme) and its bacterial endosymbionts.</title>
        <authorList>
            <person name="Sun X."/>
            <person name="Fei Z."/>
            <person name="Harrison M."/>
        </authorList>
    </citation>
    <scope>NUCLEOTIDE SEQUENCE [LARGE SCALE GENOMIC DNA]</scope>
    <source>
        <strain evidence="8 9">IT104</strain>
    </source>
</reference>
<feature type="compositionally biased region" description="Acidic residues" evidence="7">
    <location>
        <begin position="390"/>
        <end position="421"/>
    </location>
</feature>
<dbReference type="EMBL" id="PQFF01000149">
    <property type="protein sequence ID" value="RHZ78671.1"/>
    <property type="molecule type" value="Genomic_DNA"/>
</dbReference>
<keyword evidence="5" id="KW-0539">Nucleus</keyword>
<evidence type="ECO:0000256" key="7">
    <source>
        <dbReference type="SAM" id="MobiDB-lite"/>
    </source>
</evidence>
<dbReference type="PANTHER" id="PTHR23183:SF0">
    <property type="entry name" value="NUCLEOLAR PROTEIN 14"/>
    <property type="match status" value="1"/>
</dbReference>
<dbReference type="STRING" id="1348612.A0A397IRU1"/>
<evidence type="ECO:0000256" key="5">
    <source>
        <dbReference type="ARBA" id="ARBA00023242"/>
    </source>
</evidence>
<organism evidence="8 9">
    <name type="scientific">Diversispora epigaea</name>
    <dbReference type="NCBI Taxonomy" id="1348612"/>
    <lineage>
        <taxon>Eukaryota</taxon>
        <taxon>Fungi</taxon>
        <taxon>Fungi incertae sedis</taxon>
        <taxon>Mucoromycota</taxon>
        <taxon>Glomeromycotina</taxon>
        <taxon>Glomeromycetes</taxon>
        <taxon>Diversisporales</taxon>
        <taxon>Diversisporaceae</taxon>
        <taxon>Diversispora</taxon>
    </lineage>
</organism>
<evidence type="ECO:0008006" key="10">
    <source>
        <dbReference type="Google" id="ProtNLM"/>
    </source>
</evidence>
<feature type="region of interest" description="Disordered" evidence="7">
    <location>
        <begin position="263"/>
        <end position="422"/>
    </location>
</feature>
<evidence type="ECO:0000313" key="8">
    <source>
        <dbReference type="EMBL" id="RHZ78671.1"/>
    </source>
</evidence>
<dbReference type="AlphaFoldDB" id="A0A397IRU1"/>
<evidence type="ECO:0000256" key="4">
    <source>
        <dbReference type="ARBA" id="ARBA00022552"/>
    </source>
</evidence>
<evidence type="ECO:0000256" key="3">
    <source>
        <dbReference type="ARBA" id="ARBA00022517"/>
    </source>
</evidence>
<evidence type="ECO:0000256" key="1">
    <source>
        <dbReference type="ARBA" id="ARBA00004604"/>
    </source>
</evidence>
<keyword evidence="9" id="KW-1185">Reference proteome</keyword>
<dbReference type="Pfam" id="PF04147">
    <property type="entry name" value="Nop14"/>
    <property type="match status" value="1"/>
</dbReference>
<comment type="caution">
    <text evidence="8">The sequence shown here is derived from an EMBL/GenBank/DDBJ whole genome shotgun (WGS) entry which is preliminary data.</text>
</comment>
<evidence type="ECO:0000313" key="9">
    <source>
        <dbReference type="Proteomes" id="UP000266861"/>
    </source>
</evidence>
<protein>
    <recommendedName>
        <fullName evidence="10">Nucleolar protein 14</fullName>
    </recommendedName>
</protein>
<keyword evidence="3" id="KW-0690">Ribosome biogenesis</keyword>
<evidence type="ECO:0000256" key="6">
    <source>
        <dbReference type="ARBA" id="ARBA00024695"/>
    </source>
</evidence>
<comment type="function">
    <text evidence="6">Involved in nucleolar processing of pre-18S ribosomal RNA. Has a role in the nuclear export of 40S pre-ribosomal subunit to the cytoplasm.</text>
</comment>
<proteinExistence type="inferred from homology"/>
<dbReference type="OrthoDB" id="441771at2759"/>
<dbReference type="GO" id="GO:0030692">
    <property type="term" value="C:Noc4p-Nop14p complex"/>
    <property type="evidence" value="ECO:0007669"/>
    <property type="project" value="TreeGrafter"/>
</dbReference>
<feature type="compositionally biased region" description="Basic and acidic residues" evidence="7">
    <location>
        <begin position="284"/>
        <end position="334"/>
    </location>
</feature>
<keyword evidence="4" id="KW-0698">rRNA processing</keyword>
<dbReference type="Proteomes" id="UP000266861">
    <property type="component" value="Unassembled WGS sequence"/>
</dbReference>
<dbReference type="GO" id="GO:0030490">
    <property type="term" value="P:maturation of SSU-rRNA"/>
    <property type="evidence" value="ECO:0007669"/>
    <property type="project" value="TreeGrafter"/>
</dbReference>
<dbReference type="GO" id="GO:0032040">
    <property type="term" value="C:small-subunit processome"/>
    <property type="evidence" value="ECO:0007669"/>
    <property type="project" value="InterPro"/>
</dbReference>
<comment type="subcellular location">
    <subcellularLocation>
        <location evidence="1">Nucleus</location>
        <location evidence="1">Nucleolus</location>
    </subcellularLocation>
</comment>
<evidence type="ECO:0000256" key="2">
    <source>
        <dbReference type="ARBA" id="ARBA00007466"/>
    </source>
</evidence>
<name>A0A397IRU1_9GLOM</name>
<feature type="region of interest" description="Disordered" evidence="7">
    <location>
        <begin position="196"/>
        <end position="216"/>
    </location>
</feature>
<accession>A0A397IRU1</accession>
<comment type="similarity">
    <text evidence="2">Belongs to the NOP14 family.</text>
</comment>
<sequence length="908" mass="104762">MNAKSQKKGGSALKRLKTTLKEVGVIGPTSRSSTSKKQRKRGAPIESGKNDIKTKLNQLNDKINPFEMKVTRMKHDVLGKRVKGVQGRPGLNRQIGIEKRKKTLLVEMENKNKAGGVIDRRFGENDPTLSPEDKMLERFTREKQRQSKLSLFNLGDEDDLTHYGQSLSLHDDFDEPDLVSSDEDKGIIDKDTVTKNHFGGFEDSENNEVDHKKSKAEVMKEVISKSKMHKYERMIEKETDERIRNELDNEVDEIRNILIPQSVSKNLESQEEKFTSRNQLNSEIKSKQVDKNDKYDRHVRELAFEKRGRPTDRTKTEEEIALEEKEKLEKLESARKRRMEGPDSESEDEKDKHKRQKREPIADDLEDDYIPDDHNLYGLGKGINLKDVTDKDEEEEDNESEDDDEDDEDDDTEDNYDDLKDDDLSQAAFEKDELSEENESFTKKRLDKSNKLSVTKKENKDKKELPYTFPCPTSLENFLKIIDNVDDNDVPIVIHRIRVLYNIKLSTDNREKLEKLFPVLMDYILYRSSEEDPIPMILINKFVGHIFDLAHQLPEIAKDYFIEKIISMQISLTKGLGVKKSKSLFPSASELILLRISLQVFPSSDFHHPVVTPTILLMGQYLAQCPLSFGRDLVAGIFLCNLMHEAQSLSQRICPEVLNFLCSALVYLAPKGTFTSSKSIPGTFPLTEELITSFHIKDPSKINEVFPLDFSQLLGVTSSEKNYSDIFNKDEFRVSVLNAVLHLVSKYAKLYSSTSAFIELFSPISRIISLYPIDKFSEIVKAKFSDVLGKLENLQKFSKDNRKPLELQHHRPIPIPTYIPKFEEKFSVDRHYDPDRERAKLSKLRAQYKKERKGAIRELRKDNHFIARQRSGLIKEKDAAYKKKINRIMGILETEQGEKKAYEKAKKS</sequence>
<gene>
    <name evidence="8" type="ORF">Glove_158g41</name>
</gene>
<dbReference type="InterPro" id="IPR007276">
    <property type="entry name" value="Nop14"/>
</dbReference>